<sequence>MEDLMAKRLPARPFLLLMLVLGTAQGETRAEGVGPISVDAKTISVGGNGYHRSFPCNGRKLIVEGSDHVITTSGVCSDVEITGAKNQVDVAIAPQGTLDVAGTLHVVRWKSSGEPKQEISGIDNKVTRVR</sequence>
<dbReference type="EMBL" id="CP046904">
    <property type="protein sequence ID" value="QGZ42594.1"/>
    <property type="molecule type" value="Genomic_DNA"/>
</dbReference>
<reference evidence="1 2" key="1">
    <citation type="submission" date="2019-12" db="EMBL/GenBank/DDBJ databases">
        <title>Draft Genome Sequences of Six Type Strains of the Genus Massilia.</title>
        <authorList>
            <person name="Miess H."/>
            <person name="Frediansyah A."/>
            <person name="Goeker M."/>
            <person name="Gross H."/>
        </authorList>
    </citation>
    <scope>NUCLEOTIDE SEQUENCE [LARGE SCALE GENOMIC DNA]</scope>
    <source>
        <strain evidence="1 2">DSM 26639</strain>
    </source>
</reference>
<keyword evidence="2" id="KW-1185">Reference proteome</keyword>
<evidence type="ECO:0000313" key="1">
    <source>
        <dbReference type="EMBL" id="QGZ42594.1"/>
    </source>
</evidence>
<dbReference type="InterPro" id="IPR021417">
    <property type="entry name" value="DUF3060"/>
</dbReference>
<organism evidence="1 2">
    <name type="scientific">Pseudoduganella flava</name>
    <dbReference type="NCBI Taxonomy" id="871742"/>
    <lineage>
        <taxon>Bacteria</taxon>
        <taxon>Pseudomonadati</taxon>
        <taxon>Pseudomonadota</taxon>
        <taxon>Betaproteobacteria</taxon>
        <taxon>Burkholderiales</taxon>
        <taxon>Oxalobacteraceae</taxon>
        <taxon>Telluria group</taxon>
        <taxon>Pseudoduganella</taxon>
    </lineage>
</organism>
<evidence type="ECO:0000313" key="2">
    <source>
        <dbReference type="Proteomes" id="UP000437862"/>
    </source>
</evidence>
<dbReference type="Proteomes" id="UP000437862">
    <property type="component" value="Chromosome"/>
</dbReference>
<dbReference type="Pfam" id="PF11259">
    <property type="entry name" value="DUF3060"/>
    <property type="match status" value="1"/>
</dbReference>
<gene>
    <name evidence="1" type="ORF">GO485_28540</name>
</gene>
<name>A0ABX6FYL5_9BURK</name>
<accession>A0ABX6FYL5</accession>
<proteinExistence type="predicted"/>
<protein>
    <submittedName>
        <fullName evidence="1">DUF3060 domain-containing protein</fullName>
    </submittedName>
</protein>